<sequence>MYAPLRPSPPRARTTLCRGILALALLAGFVTLLRSSDMGLSLAVRPQSSGVMVRRVCPPGMRSSRRLNGQMVCRSASVEEKTEEKSSENFIDYIGRNKDLIQQFVNKETGSRPCPETMWNSKDMDIKSLRANPPADLDVEFPLYVKPGDLSLPQDAKPEDFAAQKGKVRELLLKHGALVFRGFDFTKSMEGYRKTYEALDFLSCEDPLEGTFLRKNADKEIKFTFNQNPTHYVGMHTECTHTLGPVSGAFWCGTPASMGGEFTLLDGRKMFYDLDQDVLQRFYDKDVRIKVVGLPAGPLANVLPRDLMAKAFEGLASNMPGPTADLMSKYELDFHVLDDYEGVPRFGGLEPKQSPVNRHPVTGEPLWFCNIHNHARYLTDRRPNSLVEIARADVYFGDLTTIPGKDVQHIDDITRKNLHKCKMEPGDIVLLDNYRVLHGRENFTDIAPNARKHCVTWFAN</sequence>
<dbReference type="EMBL" id="HBEM01018218">
    <property type="protein sequence ID" value="CAD8453492.1"/>
    <property type="molecule type" value="Transcribed_RNA"/>
</dbReference>
<dbReference type="InterPro" id="IPR003819">
    <property type="entry name" value="TauD/TfdA-like"/>
</dbReference>
<dbReference type="PANTHER" id="PTHR10696:SF21">
    <property type="entry name" value="TAUD_TFDA-LIKE DOMAIN-CONTAINING PROTEIN"/>
    <property type="match status" value="1"/>
</dbReference>
<evidence type="ECO:0000313" key="3">
    <source>
        <dbReference type="EMBL" id="CAD8453492.1"/>
    </source>
</evidence>
<name>A0A7S0DG04_9EUKA</name>
<evidence type="ECO:0000259" key="2">
    <source>
        <dbReference type="Pfam" id="PF02668"/>
    </source>
</evidence>
<proteinExistence type="predicted"/>
<evidence type="ECO:0000256" key="1">
    <source>
        <dbReference type="ARBA" id="ARBA00023002"/>
    </source>
</evidence>
<dbReference type="InterPro" id="IPR050411">
    <property type="entry name" value="AlphaKG_dependent_hydroxylases"/>
</dbReference>
<dbReference type="Gene3D" id="3.60.130.10">
    <property type="entry name" value="Clavaminate synthase-like"/>
    <property type="match status" value="1"/>
</dbReference>
<protein>
    <recommendedName>
        <fullName evidence="2">TauD/TfdA-like domain-containing protein</fullName>
    </recommendedName>
</protein>
<gene>
    <name evidence="3" type="ORF">LAMO00422_LOCUS12432</name>
</gene>
<dbReference type="PANTHER" id="PTHR10696">
    <property type="entry name" value="GAMMA-BUTYROBETAINE HYDROXYLASE-RELATED"/>
    <property type="match status" value="1"/>
</dbReference>
<dbReference type="Pfam" id="PF02668">
    <property type="entry name" value="TauD"/>
    <property type="match status" value="1"/>
</dbReference>
<reference evidence="3" key="1">
    <citation type="submission" date="2021-01" db="EMBL/GenBank/DDBJ databases">
        <authorList>
            <person name="Corre E."/>
            <person name="Pelletier E."/>
            <person name="Niang G."/>
            <person name="Scheremetjew M."/>
            <person name="Finn R."/>
            <person name="Kale V."/>
            <person name="Holt S."/>
            <person name="Cochrane G."/>
            <person name="Meng A."/>
            <person name="Brown T."/>
            <person name="Cohen L."/>
        </authorList>
    </citation>
    <scope>NUCLEOTIDE SEQUENCE</scope>
    <source>
        <strain evidence="3">CCMP2058</strain>
    </source>
</reference>
<dbReference type="GO" id="GO:0016491">
    <property type="term" value="F:oxidoreductase activity"/>
    <property type="evidence" value="ECO:0007669"/>
    <property type="project" value="UniProtKB-KW"/>
</dbReference>
<accession>A0A7S0DG04</accession>
<keyword evidence="1" id="KW-0560">Oxidoreductase</keyword>
<feature type="domain" description="TauD/TfdA-like" evidence="2">
    <location>
        <begin position="162"/>
        <end position="455"/>
    </location>
</feature>
<organism evidence="3">
    <name type="scientific">Amorphochlora amoebiformis</name>
    <dbReference type="NCBI Taxonomy" id="1561963"/>
    <lineage>
        <taxon>Eukaryota</taxon>
        <taxon>Sar</taxon>
        <taxon>Rhizaria</taxon>
        <taxon>Cercozoa</taxon>
        <taxon>Chlorarachniophyceae</taxon>
        <taxon>Amorphochlora</taxon>
    </lineage>
</organism>
<dbReference type="InterPro" id="IPR042098">
    <property type="entry name" value="TauD-like_sf"/>
</dbReference>
<dbReference type="AlphaFoldDB" id="A0A7S0DG04"/>
<dbReference type="SUPFAM" id="SSF51197">
    <property type="entry name" value="Clavaminate synthase-like"/>
    <property type="match status" value="1"/>
</dbReference>